<proteinExistence type="predicted"/>
<dbReference type="EMBL" id="CAJVPY010039575">
    <property type="protein sequence ID" value="CAG8804972.1"/>
    <property type="molecule type" value="Genomic_DNA"/>
</dbReference>
<organism evidence="1 2">
    <name type="scientific">Dentiscutata erythropus</name>
    <dbReference type="NCBI Taxonomy" id="1348616"/>
    <lineage>
        <taxon>Eukaryota</taxon>
        <taxon>Fungi</taxon>
        <taxon>Fungi incertae sedis</taxon>
        <taxon>Mucoromycota</taxon>
        <taxon>Glomeromycotina</taxon>
        <taxon>Glomeromycetes</taxon>
        <taxon>Diversisporales</taxon>
        <taxon>Gigasporaceae</taxon>
        <taxon>Dentiscutata</taxon>
    </lineage>
</organism>
<comment type="caution">
    <text evidence="1">The sequence shown here is derived from an EMBL/GenBank/DDBJ whole genome shotgun (WGS) entry which is preliminary data.</text>
</comment>
<sequence length="58" mass="6856">ESDEHLYNFSQEESDEYLYNNFFQESDELYNNSSDTSANFKNIADEANNSFEGYNSDY</sequence>
<reference evidence="1" key="1">
    <citation type="submission" date="2021-06" db="EMBL/GenBank/DDBJ databases">
        <authorList>
            <person name="Kallberg Y."/>
            <person name="Tangrot J."/>
            <person name="Rosling A."/>
        </authorList>
    </citation>
    <scope>NUCLEOTIDE SEQUENCE</scope>
    <source>
        <strain evidence="1">MA453B</strain>
    </source>
</reference>
<feature type="non-terminal residue" evidence="1">
    <location>
        <position position="58"/>
    </location>
</feature>
<dbReference type="AlphaFoldDB" id="A0A9N9K3B2"/>
<gene>
    <name evidence="1" type="ORF">DERYTH_LOCUS24202</name>
</gene>
<protein>
    <submittedName>
        <fullName evidence="1">23517_t:CDS:1</fullName>
    </submittedName>
</protein>
<feature type="non-terminal residue" evidence="1">
    <location>
        <position position="1"/>
    </location>
</feature>
<dbReference type="Proteomes" id="UP000789405">
    <property type="component" value="Unassembled WGS sequence"/>
</dbReference>
<evidence type="ECO:0000313" key="1">
    <source>
        <dbReference type="EMBL" id="CAG8804972.1"/>
    </source>
</evidence>
<keyword evidence="2" id="KW-1185">Reference proteome</keyword>
<name>A0A9N9K3B2_9GLOM</name>
<evidence type="ECO:0000313" key="2">
    <source>
        <dbReference type="Proteomes" id="UP000789405"/>
    </source>
</evidence>
<accession>A0A9N9K3B2</accession>